<dbReference type="GO" id="GO:0016020">
    <property type="term" value="C:membrane"/>
    <property type="evidence" value="ECO:0007669"/>
    <property type="project" value="UniProtKB-SubCell"/>
</dbReference>
<dbReference type="PANTHER" id="PTHR11814">
    <property type="entry name" value="SULFATE TRANSPORTER"/>
    <property type="match status" value="1"/>
</dbReference>
<organism evidence="6 7">
    <name type="scientific">Candidatus Electrothrix marina</name>
    <dbReference type="NCBI Taxonomy" id="1859130"/>
    <lineage>
        <taxon>Bacteria</taxon>
        <taxon>Pseudomonadati</taxon>
        <taxon>Thermodesulfobacteriota</taxon>
        <taxon>Desulfobulbia</taxon>
        <taxon>Desulfobulbales</taxon>
        <taxon>Desulfobulbaceae</taxon>
        <taxon>Candidatus Electrothrix</taxon>
    </lineage>
</organism>
<feature type="domain" description="SLC26A/SulP transporter" evidence="5">
    <location>
        <begin position="10"/>
        <end position="114"/>
    </location>
</feature>
<evidence type="ECO:0000256" key="4">
    <source>
        <dbReference type="ARBA" id="ARBA00023136"/>
    </source>
</evidence>
<evidence type="ECO:0000259" key="5">
    <source>
        <dbReference type="Pfam" id="PF00916"/>
    </source>
</evidence>
<reference evidence="6 7" key="1">
    <citation type="submission" date="2017-01" db="EMBL/GenBank/DDBJ databases">
        <title>The cable genome- insights into the physiology and evolution of filamentous bacteria capable of sulfide oxidation via long distance electron transfer.</title>
        <authorList>
            <person name="Schreiber L."/>
            <person name="Bjerg J.T."/>
            <person name="Boggild A."/>
            <person name="Van De Vossenberg J."/>
            <person name="Meysman F."/>
            <person name="Nielsen L.P."/>
            <person name="Schramm A."/>
            <person name="Kjeldsen K.U."/>
        </authorList>
    </citation>
    <scope>NUCLEOTIDE SEQUENCE [LARGE SCALE GENOMIC DNA]</scope>
    <source>
        <strain evidence="6">A3</strain>
    </source>
</reference>
<keyword evidence="3" id="KW-1133">Transmembrane helix</keyword>
<comment type="subcellular location">
    <subcellularLocation>
        <location evidence="1">Membrane</location>
        <topology evidence="1">Multi-pass membrane protein</topology>
    </subcellularLocation>
</comment>
<keyword evidence="2" id="KW-0812">Transmembrane</keyword>
<dbReference type="Pfam" id="PF00916">
    <property type="entry name" value="Sulfate_transp"/>
    <property type="match status" value="1"/>
</dbReference>
<sequence>NMEKLTLTGGGAIVGNIPEGLPTFSMPAVTVRDALRLLPTAIIISLLGFMEAIAKAMAAKTGQQIDANQELIGQGLANILGSFGSSYSVSGSFSRSAVNLQAGAVTGISSVVTSLGGCKNCPLTRYIPAT</sequence>
<evidence type="ECO:0000313" key="6">
    <source>
        <dbReference type="EMBL" id="RWX50592.1"/>
    </source>
</evidence>
<gene>
    <name evidence="6" type="ORF">VU00_10511</name>
</gene>
<dbReference type="EMBL" id="MTKR01000051">
    <property type="protein sequence ID" value="RWX50592.1"/>
    <property type="molecule type" value="Genomic_DNA"/>
</dbReference>
<dbReference type="Proteomes" id="UP000287615">
    <property type="component" value="Unassembled WGS sequence"/>
</dbReference>
<evidence type="ECO:0000313" key="7">
    <source>
        <dbReference type="Proteomes" id="UP000287615"/>
    </source>
</evidence>
<comment type="caution">
    <text evidence="6">The sequence shown here is derived from an EMBL/GenBank/DDBJ whole genome shotgun (WGS) entry which is preliminary data.</text>
</comment>
<dbReference type="GO" id="GO:0055085">
    <property type="term" value="P:transmembrane transport"/>
    <property type="evidence" value="ECO:0007669"/>
    <property type="project" value="InterPro"/>
</dbReference>
<dbReference type="InterPro" id="IPR001902">
    <property type="entry name" value="SLC26A/SulP_fam"/>
</dbReference>
<name>A0A3S3UH98_9BACT</name>
<keyword evidence="4" id="KW-0472">Membrane</keyword>
<dbReference type="AlphaFoldDB" id="A0A3S3UH98"/>
<evidence type="ECO:0000256" key="2">
    <source>
        <dbReference type="ARBA" id="ARBA00022692"/>
    </source>
</evidence>
<proteinExistence type="predicted"/>
<protein>
    <submittedName>
        <fullName evidence="6">Sulfate permease family protein</fullName>
    </submittedName>
</protein>
<evidence type="ECO:0000256" key="1">
    <source>
        <dbReference type="ARBA" id="ARBA00004141"/>
    </source>
</evidence>
<accession>A0A3S3UH98</accession>
<feature type="non-terminal residue" evidence="6">
    <location>
        <position position="1"/>
    </location>
</feature>
<dbReference type="InterPro" id="IPR011547">
    <property type="entry name" value="SLC26A/SulP_dom"/>
</dbReference>
<evidence type="ECO:0000256" key="3">
    <source>
        <dbReference type="ARBA" id="ARBA00022989"/>
    </source>
</evidence>